<reference evidence="1" key="1">
    <citation type="journal article" date="2015" name="Nature">
        <title>Complex archaea that bridge the gap between prokaryotes and eukaryotes.</title>
        <authorList>
            <person name="Spang A."/>
            <person name="Saw J.H."/>
            <person name="Jorgensen S.L."/>
            <person name="Zaremba-Niedzwiedzka K."/>
            <person name="Martijn J."/>
            <person name="Lind A.E."/>
            <person name="van Eijk R."/>
            <person name="Schleper C."/>
            <person name="Guy L."/>
            <person name="Ettema T.J."/>
        </authorList>
    </citation>
    <scope>NUCLEOTIDE SEQUENCE</scope>
</reference>
<dbReference type="AlphaFoldDB" id="A0A0F9CDC5"/>
<evidence type="ECO:0000313" key="1">
    <source>
        <dbReference type="EMBL" id="KKK94721.1"/>
    </source>
</evidence>
<dbReference type="EMBL" id="LAZR01047222">
    <property type="protein sequence ID" value="KKK94721.1"/>
    <property type="molecule type" value="Genomic_DNA"/>
</dbReference>
<name>A0A0F9CDC5_9ZZZZ</name>
<organism evidence="1">
    <name type="scientific">marine sediment metagenome</name>
    <dbReference type="NCBI Taxonomy" id="412755"/>
    <lineage>
        <taxon>unclassified sequences</taxon>
        <taxon>metagenomes</taxon>
        <taxon>ecological metagenomes</taxon>
    </lineage>
</organism>
<gene>
    <name evidence="1" type="ORF">LCGC14_2680020</name>
</gene>
<dbReference type="PROSITE" id="PS51257">
    <property type="entry name" value="PROKAR_LIPOPROTEIN"/>
    <property type="match status" value="1"/>
</dbReference>
<comment type="caution">
    <text evidence="1">The sequence shown here is derived from an EMBL/GenBank/DDBJ whole genome shotgun (WGS) entry which is preliminary data.</text>
</comment>
<sequence>MVLRKAVMISFALLILLSACYHKDEDGRNASSLGYFVDPQTELCFASLSHGITHVPCTDKVNEQIRN</sequence>
<proteinExistence type="predicted"/>
<accession>A0A0F9CDC5</accession>
<evidence type="ECO:0008006" key="2">
    <source>
        <dbReference type="Google" id="ProtNLM"/>
    </source>
</evidence>
<protein>
    <recommendedName>
        <fullName evidence="2">Lipoprotein</fullName>
    </recommendedName>
</protein>